<dbReference type="GO" id="GO:0004665">
    <property type="term" value="F:prephenate dehydrogenase (NADP+) activity"/>
    <property type="evidence" value="ECO:0007669"/>
    <property type="project" value="InterPro"/>
</dbReference>
<sequence length="639" mass="70665">MSQMFSLSSNLQPSSAVKLTAAAPTFSPTKLSSLSAITGNVIYSLSTVCRRQFHRGNLTIRSIDAAQPYDYETKLANVRESFPKLKIAVVGFGNFGQFLAKTLVSQGHTVLAHSRSDYSQIASKLSVSFFANPDDLCEEHPEVILLCTSILSTEPVLKSLPLQRLKRSTLFVDVLSVKEFPKSLFMKYLPQDFDILCTHPMFGPESGKISWKELPFVYDKVRIGDEESRIQRCESFLDVFRREGCRVSEMSCAEHDEYAAGSQFITHFVGRVLEKLHLEDTPINTKGYESLLNLVDNTSRDSFELFYGLFLYNKNALEQLRRLDAAFESVKAASQKMSIVDGMRTVALNLEFGVSHNQTFDRTLAVHFTDPFHVNTRVIDKCNDGTLLLQVTLHSQVKASLSICDAWLDLQDGFVHTSENDGRPASAFFPLTVSSASKASMLFSICFSSTNVAGEAESPNHDSILNISYRISGDRSMGAHMPVADSAATEDAKQDLIFKSAIVLQRPVLDPCLAVGFLPFPSDGLRVGQLVTVNWRIERLKDFEDNTVPQSDEVLYEVDANSENWMIAGRKRGHASLSTKQGSRIVISVLCVPLVAGYVRPPHLGLPTVDEANISSNPPAPHLVCVLPPLLSSSYCIPA</sequence>
<feature type="domain" description="Prephenate/arogenate dehydrogenase" evidence="2">
    <location>
        <begin position="85"/>
        <end position="370"/>
    </location>
</feature>
<evidence type="ECO:0000259" key="2">
    <source>
        <dbReference type="PROSITE" id="PS51176"/>
    </source>
</evidence>
<evidence type="ECO:0000256" key="1">
    <source>
        <dbReference type="ARBA" id="ARBA00023002"/>
    </source>
</evidence>
<name>A0AAW1IHZ2_SAPOF</name>
<dbReference type="Pfam" id="PF03807">
    <property type="entry name" value="F420_oxidored"/>
    <property type="match status" value="1"/>
</dbReference>
<protein>
    <recommendedName>
        <fullName evidence="2">Prephenate/arogenate dehydrogenase domain-containing protein</fullName>
    </recommendedName>
</protein>
<dbReference type="InterPro" id="IPR036291">
    <property type="entry name" value="NAD(P)-bd_dom_sf"/>
</dbReference>
<dbReference type="InterPro" id="IPR003099">
    <property type="entry name" value="Prephen_DH"/>
</dbReference>
<dbReference type="AlphaFoldDB" id="A0AAW1IHZ2"/>
<keyword evidence="4" id="KW-1185">Reference proteome</keyword>
<dbReference type="GO" id="GO:0006571">
    <property type="term" value="P:tyrosine biosynthetic process"/>
    <property type="evidence" value="ECO:0007669"/>
    <property type="project" value="InterPro"/>
</dbReference>
<dbReference type="PANTHER" id="PTHR43207">
    <property type="entry name" value="AROGENATE DEHYDROGENASE-RELATED"/>
    <property type="match status" value="1"/>
</dbReference>
<evidence type="ECO:0000313" key="3">
    <source>
        <dbReference type="EMBL" id="KAK9688986.1"/>
    </source>
</evidence>
<accession>A0AAW1IHZ2</accession>
<dbReference type="EMBL" id="JBDFQZ010000009">
    <property type="protein sequence ID" value="KAK9688986.1"/>
    <property type="molecule type" value="Genomic_DNA"/>
</dbReference>
<comment type="caution">
    <text evidence="3">The sequence shown here is derived from an EMBL/GenBank/DDBJ whole genome shotgun (WGS) entry which is preliminary data.</text>
</comment>
<dbReference type="GO" id="GO:0033730">
    <property type="term" value="F:arogenate dehydrogenase (NADP+) activity"/>
    <property type="evidence" value="ECO:0007669"/>
    <property type="project" value="InterPro"/>
</dbReference>
<organism evidence="3 4">
    <name type="scientific">Saponaria officinalis</name>
    <name type="common">Common soapwort</name>
    <name type="synonym">Lychnis saponaria</name>
    <dbReference type="NCBI Taxonomy" id="3572"/>
    <lineage>
        <taxon>Eukaryota</taxon>
        <taxon>Viridiplantae</taxon>
        <taxon>Streptophyta</taxon>
        <taxon>Embryophyta</taxon>
        <taxon>Tracheophyta</taxon>
        <taxon>Spermatophyta</taxon>
        <taxon>Magnoliopsida</taxon>
        <taxon>eudicotyledons</taxon>
        <taxon>Gunneridae</taxon>
        <taxon>Pentapetalae</taxon>
        <taxon>Caryophyllales</taxon>
        <taxon>Caryophyllaceae</taxon>
        <taxon>Caryophylleae</taxon>
        <taxon>Saponaria</taxon>
    </lineage>
</organism>
<dbReference type="GO" id="GO:0008977">
    <property type="term" value="F:prephenate dehydrogenase (NAD+) activity"/>
    <property type="evidence" value="ECO:0007669"/>
    <property type="project" value="InterPro"/>
</dbReference>
<dbReference type="GO" id="GO:0070403">
    <property type="term" value="F:NAD+ binding"/>
    <property type="evidence" value="ECO:0007669"/>
    <property type="project" value="InterPro"/>
</dbReference>
<dbReference type="PROSITE" id="PS51176">
    <property type="entry name" value="PDH_ADH"/>
    <property type="match status" value="1"/>
</dbReference>
<dbReference type="Pfam" id="PF26213">
    <property type="entry name" value="TYRAAT1_C"/>
    <property type="match status" value="1"/>
</dbReference>
<dbReference type="SUPFAM" id="SSF51735">
    <property type="entry name" value="NAD(P)-binding Rossmann-fold domains"/>
    <property type="match status" value="1"/>
</dbReference>
<keyword evidence="1" id="KW-0560">Oxidoreductase</keyword>
<dbReference type="InterPro" id="IPR028939">
    <property type="entry name" value="P5C_Rdtase_cat_N"/>
</dbReference>
<dbReference type="Gene3D" id="3.40.50.720">
    <property type="entry name" value="NAD(P)-binding Rossmann-like Domain"/>
    <property type="match status" value="1"/>
</dbReference>
<dbReference type="InterPro" id="IPR022233">
    <property type="entry name" value="TRAPPC10/Trs130_C"/>
</dbReference>
<reference evidence="3" key="1">
    <citation type="submission" date="2024-03" db="EMBL/GenBank/DDBJ databases">
        <title>WGS assembly of Saponaria officinalis var. Norfolk2.</title>
        <authorList>
            <person name="Jenkins J."/>
            <person name="Shu S."/>
            <person name="Grimwood J."/>
            <person name="Barry K."/>
            <person name="Goodstein D."/>
            <person name="Schmutz J."/>
            <person name="Leebens-Mack J."/>
            <person name="Osbourn A."/>
        </authorList>
    </citation>
    <scope>NUCLEOTIDE SEQUENCE [LARGE SCALE GENOMIC DNA]</scope>
    <source>
        <strain evidence="3">JIC</strain>
    </source>
</reference>
<dbReference type="InterPro" id="IPR045011">
    <property type="entry name" value="TYRAAT1/2"/>
</dbReference>
<dbReference type="PANTHER" id="PTHR43207:SF4">
    <property type="entry name" value="AROGENATE DEHYDROGENASE 2, CHLOROPLASTIC"/>
    <property type="match status" value="1"/>
</dbReference>
<gene>
    <name evidence="3" type="ORF">RND81_09G026500</name>
</gene>
<proteinExistence type="predicted"/>
<evidence type="ECO:0000313" key="4">
    <source>
        <dbReference type="Proteomes" id="UP001443914"/>
    </source>
</evidence>
<dbReference type="Proteomes" id="UP001443914">
    <property type="component" value="Unassembled WGS sequence"/>
</dbReference>
<dbReference type="InterPro" id="IPR059064">
    <property type="entry name" value="TYRAAT2_C"/>
</dbReference>
<dbReference type="Pfam" id="PF12584">
    <property type="entry name" value="TRAPPC10"/>
    <property type="match status" value="1"/>
</dbReference>